<dbReference type="GO" id="GO:0008270">
    <property type="term" value="F:zinc ion binding"/>
    <property type="evidence" value="ECO:0007669"/>
    <property type="project" value="UniProtKB-KW"/>
</dbReference>
<keyword evidence="1" id="KW-0863">Zinc-finger</keyword>
<dbReference type="EMBL" id="JAOTOJ010000002">
    <property type="protein sequence ID" value="KAK9406604.1"/>
    <property type="molecule type" value="Genomic_DNA"/>
</dbReference>
<dbReference type="InterPro" id="IPR003036">
    <property type="entry name" value="Gag_P30"/>
</dbReference>
<dbReference type="GO" id="GO:0003676">
    <property type="term" value="F:nucleic acid binding"/>
    <property type="evidence" value="ECO:0007669"/>
    <property type="project" value="InterPro"/>
</dbReference>
<keyword evidence="5" id="KW-1185">Reference proteome</keyword>
<keyword evidence="1" id="KW-0862">Zinc</keyword>
<protein>
    <recommendedName>
        <fullName evidence="3">CCHC-type domain-containing protein</fullName>
    </recommendedName>
</protein>
<dbReference type="Pfam" id="PF00098">
    <property type="entry name" value="zf-CCHC"/>
    <property type="match status" value="1"/>
</dbReference>
<evidence type="ECO:0000259" key="3">
    <source>
        <dbReference type="PROSITE" id="PS50158"/>
    </source>
</evidence>
<evidence type="ECO:0000313" key="4">
    <source>
        <dbReference type="EMBL" id="KAK9406604.1"/>
    </source>
</evidence>
<dbReference type="Gene3D" id="4.10.60.10">
    <property type="entry name" value="Zinc finger, CCHC-type"/>
    <property type="match status" value="1"/>
</dbReference>
<sequence>MRKYAGADPDDALNVQLVKIQFVTKAWPDIAKKLQKRDNWTAESLEVLLREAQKIYVNREEEKVRRDGQRTSRMMAVAVKEAMQMQPEKGRGRGWVPRGRGSAEFRGRPGTRGRGGMTRGRMIGERGTCFHCGKMGHFKRECPTLATGEQINRLMEEDENIY</sequence>
<dbReference type="Proteomes" id="UP001474421">
    <property type="component" value="Unassembled WGS sequence"/>
</dbReference>
<dbReference type="PANTHER" id="PTHR33166">
    <property type="entry name" value="GAG_P30 DOMAIN-CONTAINING PROTEIN"/>
    <property type="match status" value="1"/>
</dbReference>
<accession>A0AAW1BWR8</accession>
<evidence type="ECO:0000256" key="2">
    <source>
        <dbReference type="SAM" id="MobiDB-lite"/>
    </source>
</evidence>
<keyword evidence="1" id="KW-0479">Metal-binding</keyword>
<feature type="domain" description="CCHC-type" evidence="3">
    <location>
        <begin position="129"/>
        <end position="143"/>
    </location>
</feature>
<name>A0AAW1BWR8_CROAD</name>
<dbReference type="InterPro" id="IPR036875">
    <property type="entry name" value="Znf_CCHC_sf"/>
</dbReference>
<dbReference type="InterPro" id="IPR050462">
    <property type="entry name" value="Retroviral_Gag-Pol_poly"/>
</dbReference>
<dbReference type="InterPro" id="IPR001878">
    <property type="entry name" value="Znf_CCHC"/>
</dbReference>
<dbReference type="SUPFAM" id="SSF57756">
    <property type="entry name" value="Retrovirus zinc finger-like domains"/>
    <property type="match status" value="1"/>
</dbReference>
<dbReference type="AlphaFoldDB" id="A0AAW1BWR8"/>
<evidence type="ECO:0000256" key="1">
    <source>
        <dbReference type="PROSITE-ProRule" id="PRU00047"/>
    </source>
</evidence>
<comment type="caution">
    <text evidence="4">The sequence shown here is derived from an EMBL/GenBank/DDBJ whole genome shotgun (WGS) entry which is preliminary data.</text>
</comment>
<dbReference type="GO" id="GO:0019068">
    <property type="term" value="P:virion assembly"/>
    <property type="evidence" value="ECO:0007669"/>
    <property type="project" value="InterPro"/>
</dbReference>
<dbReference type="SMART" id="SM00343">
    <property type="entry name" value="ZnF_C2HC"/>
    <property type="match status" value="1"/>
</dbReference>
<gene>
    <name evidence="4" type="ORF">NXF25_005378</name>
</gene>
<feature type="region of interest" description="Disordered" evidence="2">
    <location>
        <begin position="83"/>
        <end position="122"/>
    </location>
</feature>
<reference evidence="4 5" key="1">
    <citation type="journal article" date="2024" name="Proc. Natl. Acad. Sci. U.S.A.">
        <title>The genetic regulatory architecture and epigenomic basis for age-related changes in rattlesnake venom.</title>
        <authorList>
            <person name="Hogan M.P."/>
            <person name="Holding M.L."/>
            <person name="Nystrom G.S."/>
            <person name="Colston T.J."/>
            <person name="Bartlett D.A."/>
            <person name="Mason A.J."/>
            <person name="Ellsworth S.A."/>
            <person name="Rautsaw R.M."/>
            <person name="Lawrence K.C."/>
            <person name="Strickland J.L."/>
            <person name="He B."/>
            <person name="Fraser P."/>
            <person name="Margres M.J."/>
            <person name="Gilbert D.M."/>
            <person name="Gibbs H.L."/>
            <person name="Parkinson C.L."/>
            <person name="Rokyta D.R."/>
        </authorList>
    </citation>
    <scope>NUCLEOTIDE SEQUENCE [LARGE SCALE GENOMIC DNA]</scope>
    <source>
        <strain evidence="4">DRR0105</strain>
    </source>
</reference>
<dbReference type="Pfam" id="PF02093">
    <property type="entry name" value="Gag_p30"/>
    <property type="match status" value="1"/>
</dbReference>
<dbReference type="PROSITE" id="PS50158">
    <property type="entry name" value="ZF_CCHC"/>
    <property type="match status" value="1"/>
</dbReference>
<organism evidence="4 5">
    <name type="scientific">Crotalus adamanteus</name>
    <name type="common">Eastern diamondback rattlesnake</name>
    <dbReference type="NCBI Taxonomy" id="8729"/>
    <lineage>
        <taxon>Eukaryota</taxon>
        <taxon>Metazoa</taxon>
        <taxon>Chordata</taxon>
        <taxon>Craniata</taxon>
        <taxon>Vertebrata</taxon>
        <taxon>Euteleostomi</taxon>
        <taxon>Lepidosauria</taxon>
        <taxon>Squamata</taxon>
        <taxon>Bifurcata</taxon>
        <taxon>Unidentata</taxon>
        <taxon>Episquamata</taxon>
        <taxon>Toxicofera</taxon>
        <taxon>Serpentes</taxon>
        <taxon>Colubroidea</taxon>
        <taxon>Viperidae</taxon>
        <taxon>Crotalinae</taxon>
        <taxon>Crotalus</taxon>
    </lineage>
</organism>
<proteinExistence type="predicted"/>
<evidence type="ECO:0000313" key="5">
    <source>
        <dbReference type="Proteomes" id="UP001474421"/>
    </source>
</evidence>